<name>A0A3B0YAG6_9ZZZZ</name>
<feature type="domain" description="Glycosyltransferase 2-like" evidence="1">
    <location>
        <begin position="52"/>
        <end position="181"/>
    </location>
</feature>
<gene>
    <name evidence="2" type="ORF">MNBD_GAMMA14-2191</name>
</gene>
<sequence>MVDVCGGGWIPAFAGMTKGTGGGILPRLKPAGSRPDIAVNPHSVIIHSMDLSVVIPVYNAERYVESAVDSALRQKEVAEIILVEDKSPDNALEICRRLEQEHPRVKLFQHSDGGNHGAGESRNLGIRKAGCEYIAFLDADDYYLDNCFSKAAEVLENDPGLDGVYGAVGAEFENEEAKRRYFLTHHDEMATVDEWVTPEQLFHYLVLGRAGYIHLNGLVVKKTGLLDVGLLPELRLHQDMALTVKLAAKLRLATGQVDTPVSIRRLHLDNRITNLKTDFSVTQFQAYQYLLNWSRQEPLSSEKQKIIRTRYWSLGLRRHRKEKNLPAALYYYAALHLFGVK</sequence>
<dbReference type="GO" id="GO:0016758">
    <property type="term" value="F:hexosyltransferase activity"/>
    <property type="evidence" value="ECO:0007669"/>
    <property type="project" value="UniProtKB-ARBA"/>
</dbReference>
<dbReference type="InterPro" id="IPR029044">
    <property type="entry name" value="Nucleotide-diphossugar_trans"/>
</dbReference>
<protein>
    <recommendedName>
        <fullName evidence="1">Glycosyltransferase 2-like domain-containing protein</fullName>
    </recommendedName>
</protein>
<evidence type="ECO:0000259" key="1">
    <source>
        <dbReference type="Pfam" id="PF00535"/>
    </source>
</evidence>
<accession>A0A3B0YAG6</accession>
<dbReference type="Gene3D" id="3.90.550.10">
    <property type="entry name" value="Spore Coat Polysaccharide Biosynthesis Protein SpsA, Chain A"/>
    <property type="match status" value="1"/>
</dbReference>
<evidence type="ECO:0000313" key="2">
    <source>
        <dbReference type="EMBL" id="VAW77815.1"/>
    </source>
</evidence>
<proteinExistence type="predicted"/>
<dbReference type="InterPro" id="IPR001173">
    <property type="entry name" value="Glyco_trans_2-like"/>
</dbReference>
<dbReference type="PANTHER" id="PTHR22916">
    <property type="entry name" value="GLYCOSYLTRANSFERASE"/>
    <property type="match status" value="1"/>
</dbReference>
<dbReference type="EMBL" id="UOFM01000236">
    <property type="protein sequence ID" value="VAW77815.1"/>
    <property type="molecule type" value="Genomic_DNA"/>
</dbReference>
<reference evidence="2" key="1">
    <citation type="submission" date="2018-06" db="EMBL/GenBank/DDBJ databases">
        <authorList>
            <person name="Zhirakovskaya E."/>
        </authorList>
    </citation>
    <scope>NUCLEOTIDE SEQUENCE</scope>
</reference>
<dbReference type="SUPFAM" id="SSF53448">
    <property type="entry name" value="Nucleotide-diphospho-sugar transferases"/>
    <property type="match status" value="1"/>
</dbReference>
<organism evidence="2">
    <name type="scientific">hydrothermal vent metagenome</name>
    <dbReference type="NCBI Taxonomy" id="652676"/>
    <lineage>
        <taxon>unclassified sequences</taxon>
        <taxon>metagenomes</taxon>
        <taxon>ecological metagenomes</taxon>
    </lineage>
</organism>
<dbReference type="Pfam" id="PF00535">
    <property type="entry name" value="Glycos_transf_2"/>
    <property type="match status" value="1"/>
</dbReference>
<dbReference type="CDD" id="cd00761">
    <property type="entry name" value="Glyco_tranf_GTA_type"/>
    <property type="match status" value="1"/>
</dbReference>
<dbReference type="PANTHER" id="PTHR22916:SF3">
    <property type="entry name" value="UDP-GLCNAC:BETAGAL BETA-1,3-N-ACETYLGLUCOSAMINYLTRANSFERASE-LIKE PROTEIN 1"/>
    <property type="match status" value="1"/>
</dbReference>
<dbReference type="AlphaFoldDB" id="A0A3B0YAG6"/>